<dbReference type="SUPFAM" id="SSF88874">
    <property type="entry name" value="Receptor-binding domain of short tail fibre protein gp12"/>
    <property type="match status" value="1"/>
</dbReference>
<accession>A0ABM8Y157</accession>
<dbReference type="Gene3D" id="3.90.1340.10">
    <property type="entry name" value="Phage tail collar domain"/>
    <property type="match status" value="1"/>
</dbReference>
<dbReference type="Proteomes" id="UP000706525">
    <property type="component" value="Unassembled WGS sequence"/>
</dbReference>
<evidence type="ECO:0000313" key="3">
    <source>
        <dbReference type="Proteomes" id="UP000706525"/>
    </source>
</evidence>
<name>A0ABM8Y157_9BURK</name>
<dbReference type="Pfam" id="PF07484">
    <property type="entry name" value="Collar"/>
    <property type="match status" value="1"/>
</dbReference>
<comment type="caution">
    <text evidence="2">The sequence shown here is derived from an EMBL/GenBank/DDBJ whole genome shotgun (WGS) entry which is preliminary data.</text>
</comment>
<keyword evidence="3" id="KW-1185">Reference proteome</keyword>
<protein>
    <recommendedName>
        <fullName evidence="1">Phage tail collar domain-containing protein</fullName>
    </recommendedName>
</protein>
<gene>
    <name evidence="2" type="ORF">LMG32289_06440</name>
</gene>
<evidence type="ECO:0000259" key="1">
    <source>
        <dbReference type="Pfam" id="PF07484"/>
    </source>
</evidence>
<evidence type="ECO:0000313" key="2">
    <source>
        <dbReference type="EMBL" id="CAG9186461.1"/>
    </source>
</evidence>
<sequence>MDPYLGEIRLCSFPFPPRGWAFCNGAILAISQNQALFALLGVQYGGDGRTTFALPDLRGRTPVHYSQTYVQGSKGGVESVTLTVEQMPAHTHTFNVSTTPATTQSAGADQNMLLAASTVYDAANPGSASPGQPLYANTAANTIFALHEQACGKSGGSQPHENMQSSLVMNYIIALNGIYPSRG</sequence>
<dbReference type="InterPro" id="IPR037053">
    <property type="entry name" value="Phage_tail_collar_dom_sf"/>
</dbReference>
<dbReference type="EMBL" id="CAJZAG010000018">
    <property type="protein sequence ID" value="CAG9186461.1"/>
    <property type="molecule type" value="Genomic_DNA"/>
</dbReference>
<feature type="domain" description="Phage tail collar" evidence="1">
    <location>
        <begin position="6"/>
        <end position="62"/>
    </location>
</feature>
<proteinExistence type="predicted"/>
<dbReference type="InterPro" id="IPR011083">
    <property type="entry name" value="Phage_tail_collar_dom"/>
</dbReference>
<organism evidence="2 3">
    <name type="scientific">Cupriavidus pampae</name>
    <dbReference type="NCBI Taxonomy" id="659251"/>
    <lineage>
        <taxon>Bacteria</taxon>
        <taxon>Pseudomonadati</taxon>
        <taxon>Pseudomonadota</taxon>
        <taxon>Betaproteobacteria</taxon>
        <taxon>Burkholderiales</taxon>
        <taxon>Burkholderiaceae</taxon>
        <taxon>Cupriavidus</taxon>
    </lineage>
</organism>
<dbReference type="RefSeq" id="WP_223995656.1">
    <property type="nucleotide sequence ID" value="NZ_CAJZAG010000018.1"/>
</dbReference>
<reference evidence="2 3" key="1">
    <citation type="submission" date="2021-08" db="EMBL/GenBank/DDBJ databases">
        <authorList>
            <person name="Peeters C."/>
        </authorList>
    </citation>
    <scope>NUCLEOTIDE SEQUENCE [LARGE SCALE GENOMIC DNA]</scope>
    <source>
        <strain evidence="2 3">LMG 32289</strain>
    </source>
</reference>